<keyword evidence="12" id="KW-1185">Reference proteome</keyword>
<evidence type="ECO:0000256" key="9">
    <source>
        <dbReference type="ARBA" id="ARBA00023180"/>
    </source>
</evidence>
<dbReference type="PANTHER" id="PTHR21072">
    <property type="entry name" value="GPI TRANSAMIDASE COMPONENT PIG-S"/>
    <property type="match status" value="1"/>
</dbReference>
<name>A0A1L0B4N3_9ASCO</name>
<evidence type="ECO:0000256" key="3">
    <source>
        <dbReference type="ARBA" id="ARBA00005316"/>
    </source>
</evidence>
<evidence type="ECO:0000256" key="10">
    <source>
        <dbReference type="SAM" id="Phobius"/>
    </source>
</evidence>
<protein>
    <recommendedName>
        <fullName evidence="13">GPI transamidase component GPI17</fullName>
    </recommendedName>
</protein>
<evidence type="ECO:0000313" key="11">
    <source>
        <dbReference type="EMBL" id="SGZ39987.1"/>
    </source>
</evidence>
<evidence type="ECO:0000256" key="1">
    <source>
        <dbReference type="ARBA" id="ARBA00004477"/>
    </source>
</evidence>
<evidence type="ECO:0008006" key="13">
    <source>
        <dbReference type="Google" id="ProtNLM"/>
    </source>
</evidence>
<dbReference type="Pfam" id="PF10510">
    <property type="entry name" value="PIG-S"/>
    <property type="match status" value="2"/>
</dbReference>
<comment type="similarity">
    <text evidence="3">Belongs to the PIGS family.</text>
</comment>
<dbReference type="EMBL" id="FQNF01000036">
    <property type="protein sequence ID" value="SGZ39987.1"/>
    <property type="molecule type" value="Genomic_DNA"/>
</dbReference>
<keyword evidence="7 10" id="KW-1133">Transmembrane helix</keyword>
<evidence type="ECO:0000256" key="5">
    <source>
        <dbReference type="ARBA" id="ARBA00022692"/>
    </source>
</evidence>
<feature type="transmembrane region" description="Helical" evidence="10">
    <location>
        <begin position="498"/>
        <end position="520"/>
    </location>
</feature>
<evidence type="ECO:0000256" key="8">
    <source>
        <dbReference type="ARBA" id="ARBA00023136"/>
    </source>
</evidence>
<organism evidence="11 12">
    <name type="scientific">Hanseniaspora guilliermondii</name>
    <dbReference type="NCBI Taxonomy" id="56406"/>
    <lineage>
        <taxon>Eukaryota</taxon>
        <taxon>Fungi</taxon>
        <taxon>Dikarya</taxon>
        <taxon>Ascomycota</taxon>
        <taxon>Saccharomycotina</taxon>
        <taxon>Saccharomycetes</taxon>
        <taxon>Saccharomycodales</taxon>
        <taxon>Saccharomycodaceae</taxon>
        <taxon>Hanseniaspora</taxon>
    </lineage>
</organism>
<keyword evidence="6" id="KW-0256">Endoplasmic reticulum</keyword>
<keyword evidence="9" id="KW-0325">Glycoprotein</keyword>
<proteinExistence type="inferred from homology"/>
<accession>A0A1L0B4N3</accession>
<dbReference type="OrthoDB" id="28748at2759"/>
<evidence type="ECO:0000256" key="6">
    <source>
        <dbReference type="ARBA" id="ARBA00022824"/>
    </source>
</evidence>
<keyword evidence="8 10" id="KW-0472">Membrane</keyword>
<comment type="subcellular location">
    <subcellularLocation>
        <location evidence="1">Endoplasmic reticulum membrane</location>
        <topology evidence="1">Multi-pass membrane protein</topology>
    </subcellularLocation>
</comment>
<dbReference type="Proteomes" id="UP000183365">
    <property type="component" value="Unassembled WGS sequence"/>
</dbReference>
<evidence type="ECO:0000256" key="7">
    <source>
        <dbReference type="ARBA" id="ARBA00022989"/>
    </source>
</evidence>
<evidence type="ECO:0000256" key="2">
    <source>
        <dbReference type="ARBA" id="ARBA00004687"/>
    </source>
</evidence>
<evidence type="ECO:0000313" key="12">
    <source>
        <dbReference type="Proteomes" id="UP000183365"/>
    </source>
</evidence>
<dbReference type="PANTHER" id="PTHR21072:SF13">
    <property type="entry name" value="GPI TRANSAMIDASE COMPONENT PIG-S"/>
    <property type="match status" value="1"/>
</dbReference>
<keyword evidence="4" id="KW-0337">GPI-anchor biosynthesis</keyword>
<dbReference type="GO" id="GO:0016255">
    <property type="term" value="P:attachment of GPI anchor to protein"/>
    <property type="evidence" value="ECO:0007669"/>
    <property type="project" value="InterPro"/>
</dbReference>
<feature type="transmembrane region" description="Helical" evidence="10">
    <location>
        <begin position="16"/>
        <end position="36"/>
    </location>
</feature>
<dbReference type="AlphaFoldDB" id="A0A1L0B4N3"/>
<gene>
    <name evidence="11" type="ORF">HGUI_02187</name>
</gene>
<evidence type="ECO:0000256" key="4">
    <source>
        <dbReference type="ARBA" id="ARBA00022502"/>
    </source>
</evidence>
<dbReference type="InterPro" id="IPR019540">
    <property type="entry name" value="PtdIno-glycan_biosynth_class_S"/>
</dbReference>
<sequence>MNQQRKYLENLNLRKKVTLSIVLLYIFIGLPVWYQLTKVDQYDIRPLLQQEKSSIDYLFKDEDFTNLSLKIPIFLNTSETTYKFPDLIPSVQDEIDTLTRTYKEEYGGIPMSLEIKEMDELSNMDENYVVQLEHTDHVGNSIALYDKLELTVQYDDKTVHDNALPYIIAVSIVNNLFYKKNENFLANELDRSLSIMDNLSVVEYKPRVVLNFNLVVDDNVLANWDLNSIDNTLFNDLINPFIKLFENIYEFEIESNVFYNEDLNMNGVGHDIADVQAKLDYTRLNDNINFIDRDLENVINFAMVLTSSEQDSLSYNIVDWGNIYVCDKEMYLKDDSIYVDSKLIEPLLQTYLEKVFERLTYGNGDLVMNSIDLFIKRAIISNINRINKNIKAVYDMVYNLPVYTDESLNELIPEDLEPYVAEFMNRVFPSLSIPKKIYEQLREIVEKRDSLIDELANGDNVDFKRYLKESFDIYLLSERTFYDHGMVMGGYKSIKHIVAIYLPLLGPMCSIAIGGFIQLVKKPKEDPLLKVKKN</sequence>
<dbReference type="GO" id="GO:0006506">
    <property type="term" value="P:GPI anchor biosynthetic process"/>
    <property type="evidence" value="ECO:0007669"/>
    <property type="project" value="UniProtKB-UniPathway"/>
</dbReference>
<dbReference type="VEuPathDB" id="FungiDB:HGUI_02187"/>
<reference evidence="12" key="1">
    <citation type="submission" date="2016-11" db="EMBL/GenBank/DDBJ databases">
        <authorList>
            <person name="Guldener U."/>
        </authorList>
    </citation>
    <scope>NUCLEOTIDE SEQUENCE [LARGE SCALE GENOMIC DNA]</scope>
</reference>
<dbReference type="GO" id="GO:0042765">
    <property type="term" value="C:GPI-anchor transamidase complex"/>
    <property type="evidence" value="ECO:0007669"/>
    <property type="project" value="InterPro"/>
</dbReference>
<comment type="pathway">
    <text evidence="2">Glycolipid biosynthesis; glycosylphosphatidylinositol-anchor biosynthesis.</text>
</comment>
<keyword evidence="5 10" id="KW-0812">Transmembrane</keyword>
<dbReference type="UniPathway" id="UPA00196"/>